<evidence type="ECO:0000256" key="1">
    <source>
        <dbReference type="ARBA" id="ARBA00022670"/>
    </source>
</evidence>
<organism evidence="6 7">
    <name type="scientific">Coffea canephora</name>
    <name type="common">Robusta coffee</name>
    <dbReference type="NCBI Taxonomy" id="49390"/>
    <lineage>
        <taxon>Eukaryota</taxon>
        <taxon>Viridiplantae</taxon>
        <taxon>Streptophyta</taxon>
        <taxon>Embryophyta</taxon>
        <taxon>Tracheophyta</taxon>
        <taxon>Spermatophyta</taxon>
        <taxon>Magnoliopsida</taxon>
        <taxon>eudicotyledons</taxon>
        <taxon>Gunneridae</taxon>
        <taxon>Pentapetalae</taxon>
        <taxon>asterids</taxon>
        <taxon>lamiids</taxon>
        <taxon>Gentianales</taxon>
        <taxon>Rubiaceae</taxon>
        <taxon>Ixoroideae</taxon>
        <taxon>Gardenieae complex</taxon>
        <taxon>Bertiereae - Coffeeae clade</taxon>
        <taxon>Coffeeae</taxon>
        <taxon>Coffea</taxon>
    </lineage>
</organism>
<dbReference type="OrthoDB" id="1729718at2759"/>
<dbReference type="EMBL" id="HG739262">
    <property type="protein sequence ID" value="CDP17738.1"/>
    <property type="molecule type" value="Genomic_DNA"/>
</dbReference>
<keyword evidence="7" id="KW-1185">Reference proteome</keyword>
<dbReference type="InterPro" id="IPR036875">
    <property type="entry name" value="Znf_CCHC_sf"/>
</dbReference>
<dbReference type="AlphaFoldDB" id="A0A068VDJ5"/>
<evidence type="ECO:0000259" key="5">
    <source>
        <dbReference type="PROSITE" id="PS50994"/>
    </source>
</evidence>
<evidence type="ECO:0000259" key="4">
    <source>
        <dbReference type="PROSITE" id="PS50158"/>
    </source>
</evidence>
<dbReference type="Pfam" id="PF00665">
    <property type="entry name" value="rve"/>
    <property type="match status" value="1"/>
</dbReference>
<protein>
    <recommendedName>
        <fullName evidence="8">Integrase catalytic domain-containing protein</fullName>
    </recommendedName>
</protein>
<dbReference type="PROSITE" id="PS50158">
    <property type="entry name" value="ZF_CCHC"/>
    <property type="match status" value="1"/>
</dbReference>
<feature type="compositionally biased region" description="Polar residues" evidence="3">
    <location>
        <begin position="782"/>
        <end position="792"/>
    </location>
</feature>
<dbReference type="GO" id="GO:0006508">
    <property type="term" value="P:proteolysis"/>
    <property type="evidence" value="ECO:0007669"/>
    <property type="project" value="UniProtKB-KW"/>
</dbReference>
<dbReference type="GO" id="GO:0015074">
    <property type="term" value="P:DNA integration"/>
    <property type="evidence" value="ECO:0007669"/>
    <property type="project" value="InterPro"/>
</dbReference>
<dbReference type="InterPro" id="IPR025724">
    <property type="entry name" value="GAG-pre-integrase_dom"/>
</dbReference>
<evidence type="ECO:0000313" key="7">
    <source>
        <dbReference type="Proteomes" id="UP000295252"/>
    </source>
</evidence>
<dbReference type="GO" id="GO:0008233">
    <property type="term" value="F:peptidase activity"/>
    <property type="evidence" value="ECO:0007669"/>
    <property type="project" value="UniProtKB-KW"/>
</dbReference>
<dbReference type="Pfam" id="PF25597">
    <property type="entry name" value="SH3_retrovirus"/>
    <property type="match status" value="1"/>
</dbReference>
<name>A0A068VDJ5_COFCA</name>
<dbReference type="Gramene" id="CDP17738">
    <property type="protein sequence ID" value="CDP17738"/>
    <property type="gene ID" value="GSCOC_T00010516001"/>
</dbReference>
<evidence type="ECO:0000256" key="2">
    <source>
        <dbReference type="PROSITE-ProRule" id="PRU00047"/>
    </source>
</evidence>
<dbReference type="OMA" id="NEHITIF"/>
<keyword evidence="1" id="KW-0645">Protease</keyword>
<dbReference type="SUPFAM" id="SSF53098">
    <property type="entry name" value="Ribonuclease H-like"/>
    <property type="match status" value="1"/>
</dbReference>
<dbReference type="InParanoid" id="A0A068VDJ5"/>
<dbReference type="PhylomeDB" id="A0A068VDJ5"/>
<dbReference type="Pfam" id="PF22936">
    <property type="entry name" value="Pol_BBD"/>
    <property type="match status" value="1"/>
</dbReference>
<keyword evidence="2" id="KW-0863">Zinc-finger</keyword>
<feature type="domain" description="CCHC-type" evidence="4">
    <location>
        <begin position="256"/>
        <end position="271"/>
    </location>
</feature>
<dbReference type="Pfam" id="PF14223">
    <property type="entry name" value="Retrotran_gag_2"/>
    <property type="match status" value="1"/>
</dbReference>
<dbReference type="PROSITE" id="PS50994">
    <property type="entry name" value="INTEGRASE"/>
    <property type="match status" value="1"/>
</dbReference>
<dbReference type="STRING" id="49390.A0A068VDJ5"/>
<dbReference type="InterPro" id="IPR001878">
    <property type="entry name" value="Znf_CCHC"/>
</dbReference>
<keyword evidence="1" id="KW-0378">Hydrolase</keyword>
<dbReference type="Gene3D" id="3.30.420.10">
    <property type="entry name" value="Ribonuclease H-like superfamily/Ribonuclease H"/>
    <property type="match status" value="1"/>
</dbReference>
<keyword evidence="2" id="KW-0479">Metal-binding</keyword>
<accession>A0A068VDJ5</accession>
<feature type="region of interest" description="Disordered" evidence="3">
    <location>
        <begin position="757"/>
        <end position="798"/>
    </location>
</feature>
<dbReference type="PANTHER" id="PTHR42648:SF28">
    <property type="entry name" value="TRANSPOSON-ENCODED PROTEIN WITH RIBONUCLEASE H-LIKE AND RETROVIRUS ZINC FINGER-LIKE DOMAINS"/>
    <property type="match status" value="1"/>
</dbReference>
<dbReference type="Proteomes" id="UP000295252">
    <property type="component" value="Chromosome VI"/>
</dbReference>
<dbReference type="Gene3D" id="4.10.60.10">
    <property type="entry name" value="Zinc finger, CCHC-type"/>
    <property type="match status" value="1"/>
</dbReference>
<sequence>MASDNSISRIFPSNAIGALASSSTWSRIPMSSLKVAVETFDGTGHFGMWQGEVMDSLFQQGLDIAIEEKKSDDIEEKEWSTINRLACGTIRSCLSKEQKYAFKNETSAWKLWKALEGKFLKKSGQNKLLMKKILFRFDYQPGTTMNEHITIFNQLVADLLNLDVNFEDEDLALMLLSSLPDEFEHLETTLLHGKENVSLDAVCSALYSRELRKQDKKKKKVAAADEALVARGRQQSQSKGRRGWSKSISRVAKDECAFCREKGHWKKDCPKLKKKGKAPQDVNVAECKSDAESDFSLAVSRLTSHPDEWILDSTCTYHMTPMREWFFEFEELDGGFVYMGNDNPCKTVGIGSIKLRNHDGSTRILKDVRYVPNLKRSLISLGLLESKGLEVRMRDGILKVTSGALLMLKGVRKNNLYYYQGSTVVGTAAVATSSSSKKDAEATKLWHMRLGDAGEKSLQNLAKQGLLKGTKVCKLEFCEHCVLEKQRKVKFGTGIHNTKGILDYVHSDVWGPAKTPSLGGRYYFVTFIDDFSRRVWVFTMKSKDEMLKIFLKWKARVENQTGRKIKILRTDNGGEYKSDPFQKICQECGIVRHFIVRKIPQQNGVSEHMNKTLVEKVRCMLSNAGLGRKFWAEAVTYAQHLVNRLPSSAIGGKTPLEVWSGKLATDYDSLRIFDSTAYYHVNESKLDPRAKKALFMGFSAGVKGYRLWYLEAKKTIISRDVTFDESVMLNKITQDGTSGTPQQVECTPKQVEFEQIVVSPANSTISDSPMAEEESDEEEVSTQEPQQQQKSIAVNRAR</sequence>
<dbReference type="InterPro" id="IPR054722">
    <property type="entry name" value="PolX-like_BBD"/>
</dbReference>
<evidence type="ECO:0000313" key="6">
    <source>
        <dbReference type="EMBL" id="CDP17738.1"/>
    </source>
</evidence>
<proteinExistence type="predicted"/>
<dbReference type="InterPro" id="IPR001584">
    <property type="entry name" value="Integrase_cat-core"/>
</dbReference>
<dbReference type="InterPro" id="IPR039537">
    <property type="entry name" value="Retrotran_Ty1/copia-like"/>
</dbReference>
<dbReference type="InterPro" id="IPR012337">
    <property type="entry name" value="RNaseH-like_sf"/>
</dbReference>
<dbReference type="InterPro" id="IPR057670">
    <property type="entry name" value="SH3_retrovirus"/>
</dbReference>
<gene>
    <name evidence="6" type="ORF">GSCOC_T00010516001</name>
</gene>
<dbReference type="GO" id="GO:0008270">
    <property type="term" value="F:zinc ion binding"/>
    <property type="evidence" value="ECO:0007669"/>
    <property type="project" value="UniProtKB-KW"/>
</dbReference>
<evidence type="ECO:0000256" key="3">
    <source>
        <dbReference type="SAM" id="MobiDB-lite"/>
    </source>
</evidence>
<reference evidence="7" key="1">
    <citation type="journal article" date="2014" name="Science">
        <title>The coffee genome provides insight into the convergent evolution of caffeine biosynthesis.</title>
        <authorList>
            <person name="Denoeud F."/>
            <person name="Carretero-Paulet L."/>
            <person name="Dereeper A."/>
            <person name="Droc G."/>
            <person name="Guyot R."/>
            <person name="Pietrella M."/>
            <person name="Zheng C."/>
            <person name="Alberti A."/>
            <person name="Anthony F."/>
            <person name="Aprea G."/>
            <person name="Aury J.M."/>
            <person name="Bento P."/>
            <person name="Bernard M."/>
            <person name="Bocs S."/>
            <person name="Campa C."/>
            <person name="Cenci A."/>
            <person name="Combes M.C."/>
            <person name="Crouzillat D."/>
            <person name="Da Silva C."/>
            <person name="Daddiego L."/>
            <person name="De Bellis F."/>
            <person name="Dussert S."/>
            <person name="Garsmeur O."/>
            <person name="Gayraud T."/>
            <person name="Guignon V."/>
            <person name="Jahn K."/>
            <person name="Jamilloux V."/>
            <person name="Joet T."/>
            <person name="Labadie K."/>
            <person name="Lan T."/>
            <person name="Leclercq J."/>
            <person name="Lepelley M."/>
            <person name="Leroy T."/>
            <person name="Li L.T."/>
            <person name="Librado P."/>
            <person name="Lopez L."/>
            <person name="Munoz A."/>
            <person name="Noel B."/>
            <person name="Pallavicini A."/>
            <person name="Perrotta G."/>
            <person name="Poncet V."/>
            <person name="Pot D."/>
            <person name="Priyono X."/>
            <person name="Rigoreau M."/>
            <person name="Rouard M."/>
            <person name="Rozas J."/>
            <person name="Tranchant-Dubreuil C."/>
            <person name="VanBuren R."/>
            <person name="Zhang Q."/>
            <person name="Andrade A.C."/>
            <person name="Argout X."/>
            <person name="Bertrand B."/>
            <person name="de Kochko A."/>
            <person name="Graziosi G."/>
            <person name="Henry R.J."/>
            <person name="Jayarama X."/>
            <person name="Ming R."/>
            <person name="Nagai C."/>
            <person name="Rounsley S."/>
            <person name="Sankoff D."/>
            <person name="Giuliano G."/>
            <person name="Albert V.A."/>
            <person name="Wincker P."/>
            <person name="Lashermes P."/>
        </authorList>
    </citation>
    <scope>NUCLEOTIDE SEQUENCE [LARGE SCALE GENOMIC DNA]</scope>
    <source>
        <strain evidence="7">cv. DH200-94</strain>
    </source>
</reference>
<dbReference type="InterPro" id="IPR036397">
    <property type="entry name" value="RNaseH_sf"/>
</dbReference>
<feature type="compositionally biased region" description="Acidic residues" evidence="3">
    <location>
        <begin position="770"/>
        <end position="781"/>
    </location>
</feature>
<evidence type="ECO:0008006" key="8">
    <source>
        <dbReference type="Google" id="ProtNLM"/>
    </source>
</evidence>
<dbReference type="PANTHER" id="PTHR42648">
    <property type="entry name" value="TRANSPOSASE, PUTATIVE-RELATED"/>
    <property type="match status" value="1"/>
</dbReference>
<dbReference type="GO" id="GO:0003676">
    <property type="term" value="F:nucleic acid binding"/>
    <property type="evidence" value="ECO:0007669"/>
    <property type="project" value="InterPro"/>
</dbReference>
<keyword evidence="2" id="KW-0862">Zinc</keyword>
<feature type="domain" description="Integrase catalytic" evidence="5">
    <location>
        <begin position="484"/>
        <end position="663"/>
    </location>
</feature>
<dbReference type="Pfam" id="PF13976">
    <property type="entry name" value="gag_pre-integrs"/>
    <property type="match status" value="1"/>
</dbReference>
<dbReference type="SUPFAM" id="SSF57756">
    <property type="entry name" value="Retrovirus zinc finger-like domains"/>
    <property type="match status" value="1"/>
</dbReference>